<organism evidence="3 4">
    <name type="scientific">Hypericibacter terrae</name>
    <dbReference type="NCBI Taxonomy" id="2602015"/>
    <lineage>
        <taxon>Bacteria</taxon>
        <taxon>Pseudomonadati</taxon>
        <taxon>Pseudomonadota</taxon>
        <taxon>Alphaproteobacteria</taxon>
        <taxon>Rhodospirillales</taxon>
        <taxon>Dongiaceae</taxon>
        <taxon>Hypericibacter</taxon>
    </lineage>
</organism>
<dbReference type="InterPro" id="IPR016102">
    <property type="entry name" value="Succinyl-CoA_synth-like"/>
</dbReference>
<reference evidence="3 4" key="1">
    <citation type="submission" date="2019-08" db="EMBL/GenBank/DDBJ databases">
        <title>Hyperibacter terrae gen. nov., sp. nov. and Hyperibacter viscosus sp. nov., two new members in the family Rhodospirillaceae isolated from the rhizosphere of Hypericum perforatum.</title>
        <authorList>
            <person name="Noviana Z."/>
        </authorList>
    </citation>
    <scope>NUCLEOTIDE SEQUENCE [LARGE SCALE GENOMIC DNA]</scope>
    <source>
        <strain evidence="3 4">R5913</strain>
    </source>
</reference>
<feature type="domain" description="CoA-binding" evidence="2">
    <location>
        <begin position="13"/>
        <end position="108"/>
    </location>
</feature>
<evidence type="ECO:0000259" key="2">
    <source>
        <dbReference type="SMART" id="SM00881"/>
    </source>
</evidence>
<dbReference type="PANTHER" id="PTHR42793:SF1">
    <property type="entry name" value="PEPTIDYL-LYSINE N-ACETYLTRANSFERASE PATZ"/>
    <property type="match status" value="1"/>
</dbReference>
<dbReference type="SUPFAM" id="SSF51735">
    <property type="entry name" value="NAD(P)-binding Rossmann-fold domains"/>
    <property type="match status" value="1"/>
</dbReference>
<evidence type="ECO:0000256" key="1">
    <source>
        <dbReference type="ARBA" id="ARBA00022532"/>
    </source>
</evidence>
<dbReference type="RefSeq" id="WP_151177374.1">
    <property type="nucleotide sequence ID" value="NZ_CP042906.1"/>
</dbReference>
<dbReference type="Gene3D" id="3.30.1490.20">
    <property type="entry name" value="ATP-grasp fold, A domain"/>
    <property type="match status" value="1"/>
</dbReference>
<dbReference type="SUPFAM" id="SSF52210">
    <property type="entry name" value="Succinyl-CoA synthetase domains"/>
    <property type="match status" value="2"/>
</dbReference>
<dbReference type="InterPro" id="IPR032875">
    <property type="entry name" value="Succ_CoA_lig_flav_dom"/>
</dbReference>
<dbReference type="KEGG" id="htq:FRZ44_23890"/>
<sequence>MNIATRLHRLAPLLTPSSVALIGASPKAGSVGQGMIQTVKGGGYAGRLHYVNPSYTEIDGQPCYPSIADLPEAIDLIVLGVANARLERSLGQAIAAGARSATIFASCYLENDTAPSLPLRIAAMAREAGMPICGGNGMGFYNFDHRLRVCGFPPPAWVEGGGNKTLITHSGSAFSALVHHDHRFAYNLAVSPGQELGATCDEYLDFALDMPTTRVVGIFLETVRNADGFIAALEKARAKRIPIVVLKVGRTAESAKLAVSHSGAVAGDYAAYEAVFDRYGVVVVDTLTEFANALLLLGHDRRLPAGGLATMHDSGGLRELTVDRAVTRGVPFAKINAETTQKLAARLDYGLDPINPLDAWGTGNDYEGIFEDCLVALCNDPDTSIGALFGETRDAYSLHEGYGRVLARAATRTTKPIVMVNNMAVIGEAKLASHLTRGGFPVLIDIDATMAAFRAAFTWRDAADRPAPKPAVAPEGLRGKWKARLEKGGPLDESESLALMADYGVGVLAHRIAGNEADAVAAARAIGFPVALKTATPGVLHKSDVGGVKLALADETALAAAYRDVAGRLGPRVLIMAMAGKGVELSFGAVVDAQFGSLVMVGAGGVLIEMMKDRRFALPPFDKTEAHRLIDALALRPLLDGKRGQKPADIDALAQSLAAFSVLVADLKGLIAEIDINPVLAGPGDAVALDALVVPKAPEKASGD</sequence>
<dbReference type="Pfam" id="PF13380">
    <property type="entry name" value="CoA_binding_2"/>
    <property type="match status" value="1"/>
</dbReference>
<dbReference type="SMART" id="SM00881">
    <property type="entry name" value="CoA_binding"/>
    <property type="match status" value="1"/>
</dbReference>
<proteinExistence type="predicted"/>
<dbReference type="InterPro" id="IPR003781">
    <property type="entry name" value="CoA-bd"/>
</dbReference>
<dbReference type="InterPro" id="IPR013815">
    <property type="entry name" value="ATP_grasp_subdomain_1"/>
</dbReference>
<gene>
    <name evidence="3" type="ORF">FRZ44_23890</name>
</gene>
<dbReference type="Pfam" id="PF13607">
    <property type="entry name" value="Succ_CoA_lig"/>
    <property type="match status" value="1"/>
</dbReference>
<dbReference type="Gene3D" id="3.40.50.261">
    <property type="entry name" value="Succinyl-CoA synthetase domains"/>
    <property type="match status" value="2"/>
</dbReference>
<dbReference type="GO" id="GO:0006099">
    <property type="term" value="P:tricarboxylic acid cycle"/>
    <property type="evidence" value="ECO:0007669"/>
    <property type="project" value="UniProtKB-KW"/>
</dbReference>
<dbReference type="InterPro" id="IPR036291">
    <property type="entry name" value="NAD(P)-bd_dom_sf"/>
</dbReference>
<protein>
    <submittedName>
        <fullName evidence="3">Acetyl-CoA synthetase</fullName>
    </submittedName>
</protein>
<dbReference type="OrthoDB" id="9807426at2"/>
<dbReference type="AlphaFoldDB" id="A0A5J6MHV0"/>
<dbReference type="PANTHER" id="PTHR42793">
    <property type="entry name" value="COA BINDING DOMAIN CONTAINING PROTEIN"/>
    <property type="match status" value="1"/>
</dbReference>
<dbReference type="Pfam" id="PF13549">
    <property type="entry name" value="ATP-grasp_5"/>
    <property type="match status" value="1"/>
</dbReference>
<evidence type="ECO:0000313" key="4">
    <source>
        <dbReference type="Proteomes" id="UP000326202"/>
    </source>
</evidence>
<dbReference type="Gene3D" id="3.40.50.720">
    <property type="entry name" value="NAD(P)-binding Rossmann-like Domain"/>
    <property type="match status" value="1"/>
</dbReference>
<keyword evidence="4" id="KW-1185">Reference proteome</keyword>
<dbReference type="GO" id="GO:0005524">
    <property type="term" value="F:ATP binding"/>
    <property type="evidence" value="ECO:0007669"/>
    <property type="project" value="InterPro"/>
</dbReference>
<dbReference type="EMBL" id="CP042906">
    <property type="protein sequence ID" value="QEX17093.1"/>
    <property type="molecule type" value="Genomic_DNA"/>
</dbReference>
<accession>A0A5J6MHV0</accession>
<dbReference type="Proteomes" id="UP000326202">
    <property type="component" value="Chromosome"/>
</dbReference>
<dbReference type="Gene3D" id="3.30.470.20">
    <property type="entry name" value="ATP-grasp fold, B domain"/>
    <property type="match status" value="1"/>
</dbReference>
<dbReference type="SUPFAM" id="SSF56059">
    <property type="entry name" value="Glutathione synthetase ATP-binding domain-like"/>
    <property type="match status" value="1"/>
</dbReference>
<name>A0A5J6MHV0_9PROT</name>
<keyword evidence="1" id="KW-0816">Tricarboxylic acid cycle</keyword>
<evidence type="ECO:0000313" key="3">
    <source>
        <dbReference type="EMBL" id="QEX17093.1"/>
    </source>
</evidence>